<protein>
    <recommendedName>
        <fullName evidence="2">Acyltransferase 3 domain-containing protein</fullName>
    </recommendedName>
</protein>
<dbReference type="GO" id="GO:0016747">
    <property type="term" value="F:acyltransferase activity, transferring groups other than amino-acyl groups"/>
    <property type="evidence" value="ECO:0007669"/>
    <property type="project" value="InterPro"/>
</dbReference>
<dbReference type="InterPro" id="IPR050879">
    <property type="entry name" value="Acyltransferase_3"/>
</dbReference>
<dbReference type="AlphaFoldDB" id="A0AAV9NE01"/>
<organism evidence="3 4">
    <name type="scientific">Exophiala bonariae</name>
    <dbReference type="NCBI Taxonomy" id="1690606"/>
    <lineage>
        <taxon>Eukaryota</taxon>
        <taxon>Fungi</taxon>
        <taxon>Dikarya</taxon>
        <taxon>Ascomycota</taxon>
        <taxon>Pezizomycotina</taxon>
        <taxon>Eurotiomycetes</taxon>
        <taxon>Chaetothyriomycetidae</taxon>
        <taxon>Chaetothyriales</taxon>
        <taxon>Herpotrichiellaceae</taxon>
        <taxon>Exophiala</taxon>
    </lineage>
</organism>
<dbReference type="InterPro" id="IPR002656">
    <property type="entry name" value="Acyl_transf_3_dom"/>
</dbReference>
<feature type="domain" description="Acyltransferase 3" evidence="2">
    <location>
        <begin position="113"/>
        <end position="493"/>
    </location>
</feature>
<dbReference type="EMBL" id="JAVRRD010000011">
    <property type="protein sequence ID" value="KAK5053889.1"/>
    <property type="molecule type" value="Genomic_DNA"/>
</dbReference>
<feature type="transmembrane region" description="Helical" evidence="1">
    <location>
        <begin position="312"/>
        <end position="334"/>
    </location>
</feature>
<feature type="transmembrane region" description="Helical" evidence="1">
    <location>
        <begin position="355"/>
        <end position="373"/>
    </location>
</feature>
<feature type="transmembrane region" description="Helical" evidence="1">
    <location>
        <begin position="282"/>
        <end position="306"/>
    </location>
</feature>
<feature type="transmembrane region" description="Helical" evidence="1">
    <location>
        <begin position="407"/>
        <end position="425"/>
    </location>
</feature>
<reference evidence="3 4" key="1">
    <citation type="submission" date="2023-08" db="EMBL/GenBank/DDBJ databases">
        <title>Black Yeasts Isolated from many extreme environments.</title>
        <authorList>
            <person name="Coleine C."/>
            <person name="Stajich J.E."/>
            <person name="Selbmann L."/>
        </authorList>
    </citation>
    <scope>NUCLEOTIDE SEQUENCE [LARGE SCALE GENOMIC DNA]</scope>
    <source>
        <strain evidence="3 4">CCFEE 5792</strain>
    </source>
</reference>
<feature type="transmembrane region" description="Helical" evidence="1">
    <location>
        <begin position="237"/>
        <end position="256"/>
    </location>
</feature>
<keyword evidence="4" id="KW-1185">Reference proteome</keyword>
<feature type="transmembrane region" description="Helical" evidence="1">
    <location>
        <begin position="195"/>
        <end position="217"/>
    </location>
</feature>
<evidence type="ECO:0000259" key="2">
    <source>
        <dbReference type="Pfam" id="PF01757"/>
    </source>
</evidence>
<accession>A0AAV9NE01</accession>
<dbReference type="GeneID" id="89970067"/>
<name>A0AAV9NE01_9EURO</name>
<evidence type="ECO:0000256" key="1">
    <source>
        <dbReference type="SAM" id="Phobius"/>
    </source>
</evidence>
<proteinExistence type="predicted"/>
<dbReference type="Pfam" id="PF01757">
    <property type="entry name" value="Acyl_transf_3"/>
    <property type="match status" value="1"/>
</dbReference>
<feature type="transmembrane region" description="Helical" evidence="1">
    <location>
        <begin position="478"/>
        <end position="497"/>
    </location>
</feature>
<dbReference type="PANTHER" id="PTHR23028:SF134">
    <property type="entry name" value="PUTATIVE (AFU_ORTHOLOGUE AFUA_4G08520)-RELATED"/>
    <property type="match status" value="1"/>
</dbReference>
<feature type="transmembrane region" description="Helical" evidence="1">
    <location>
        <begin position="445"/>
        <end position="463"/>
    </location>
</feature>
<evidence type="ECO:0000313" key="3">
    <source>
        <dbReference type="EMBL" id="KAK5053889.1"/>
    </source>
</evidence>
<gene>
    <name evidence="3" type="ORF">LTR84_001851</name>
</gene>
<keyword evidence="1" id="KW-0812">Transmembrane</keyword>
<feature type="transmembrane region" description="Helical" evidence="1">
    <location>
        <begin position="153"/>
        <end position="174"/>
    </location>
</feature>
<dbReference type="RefSeq" id="XP_064707014.1">
    <property type="nucleotide sequence ID" value="XM_064845469.1"/>
</dbReference>
<dbReference type="Proteomes" id="UP001358417">
    <property type="component" value="Unassembled WGS sequence"/>
</dbReference>
<comment type="caution">
    <text evidence="3">The sequence shown here is derived from an EMBL/GenBank/DDBJ whole genome shotgun (WGS) entry which is preliminary data.</text>
</comment>
<sequence>MTESEPFLYSKLEADDNEEQTATAIPLEDHYHDDPALTPRQDHADLQRYVPRTYWSLWRDISEWISSRVEKATYVWPPTPPTTQDVKQALIQALPRLFRPTSLRKTFEPGPTAYLDALRGYAAWNVFLAHGYKGYHFWYKQQPFLSALMAGEAMVALFFVISGYVLSYRLLIYTRNRSGEMLLVGLASSTFRRGIRLYGSTIVALFAALILVRLRLYTDAGKGNFYFESMWIQLNDWFWTLFYFLNPFSNQIWGYYKEESLQNKYLGQMWTIPVELRGSMILFIYIAATCKLPVYTRIALTCLLVIVSHYWMVLYVAQFLMGMLIAEFALLRYPERLTVSVSLTEHRNGPREQSVASKCFWTLVFIVGLFLLGQPDEDTNTLGIFGDWPWALLRSWLPNWLGYGEKIYWYLGFGSFFLILGLEMYPTLQVPLRWGWSQYVGELSFGIYALHVPLIFTITIYWWDPKVRVANEWGDGWGVLPGALVIHVAVFTCADYFNRIDKRVVRLGRWIQEQCFERWEKL</sequence>
<dbReference type="PANTHER" id="PTHR23028">
    <property type="entry name" value="ACETYLTRANSFERASE"/>
    <property type="match status" value="1"/>
</dbReference>
<evidence type="ECO:0000313" key="4">
    <source>
        <dbReference type="Proteomes" id="UP001358417"/>
    </source>
</evidence>
<keyword evidence="1" id="KW-0472">Membrane</keyword>
<keyword evidence="1" id="KW-1133">Transmembrane helix</keyword>